<dbReference type="SUPFAM" id="SSF49764">
    <property type="entry name" value="HSP20-like chaperones"/>
    <property type="match status" value="1"/>
</dbReference>
<organism evidence="5 6">
    <name type="scientific">Pseudomonas fluorescens</name>
    <dbReference type="NCBI Taxonomy" id="294"/>
    <lineage>
        <taxon>Bacteria</taxon>
        <taxon>Pseudomonadati</taxon>
        <taxon>Pseudomonadota</taxon>
        <taxon>Gammaproteobacteria</taxon>
        <taxon>Pseudomonadales</taxon>
        <taxon>Pseudomonadaceae</taxon>
        <taxon>Pseudomonas</taxon>
    </lineage>
</organism>
<protein>
    <recommendedName>
        <fullName evidence="4">SHSP domain-containing protein</fullName>
    </recommendedName>
</protein>
<evidence type="ECO:0000259" key="4">
    <source>
        <dbReference type="PROSITE" id="PS01031"/>
    </source>
</evidence>
<proteinExistence type="inferred from homology"/>
<dbReference type="AlphaFoldDB" id="A0A5E7DQZ6"/>
<dbReference type="PROSITE" id="PS01031">
    <property type="entry name" value="SHSP"/>
    <property type="match status" value="1"/>
</dbReference>
<evidence type="ECO:0000256" key="3">
    <source>
        <dbReference type="SAM" id="MobiDB-lite"/>
    </source>
</evidence>
<reference evidence="5 6" key="1">
    <citation type="submission" date="2019-09" db="EMBL/GenBank/DDBJ databases">
        <authorList>
            <person name="Chandra G."/>
            <person name="Truman W A."/>
        </authorList>
    </citation>
    <scope>NUCLEOTIDE SEQUENCE [LARGE SCALE GENOMIC DNA]</scope>
    <source>
        <strain evidence="5">PS723</strain>
    </source>
</reference>
<accession>A0A5E7DQZ6</accession>
<dbReference type="InterPro" id="IPR031107">
    <property type="entry name" value="Small_HSP"/>
</dbReference>
<dbReference type="PANTHER" id="PTHR11527">
    <property type="entry name" value="HEAT-SHOCK PROTEIN 20 FAMILY MEMBER"/>
    <property type="match status" value="1"/>
</dbReference>
<feature type="region of interest" description="Disordered" evidence="3">
    <location>
        <begin position="1"/>
        <end position="26"/>
    </location>
</feature>
<feature type="domain" description="SHSP" evidence="4">
    <location>
        <begin position="66"/>
        <end position="180"/>
    </location>
</feature>
<evidence type="ECO:0000256" key="1">
    <source>
        <dbReference type="PROSITE-ProRule" id="PRU00285"/>
    </source>
</evidence>
<dbReference type="Gene3D" id="2.60.40.790">
    <property type="match status" value="1"/>
</dbReference>
<evidence type="ECO:0000256" key="2">
    <source>
        <dbReference type="RuleBase" id="RU003616"/>
    </source>
</evidence>
<dbReference type="CDD" id="cd06464">
    <property type="entry name" value="ACD_sHsps-like"/>
    <property type="match status" value="1"/>
</dbReference>
<name>A0A5E7DQZ6_PSEFL</name>
<dbReference type="RefSeq" id="WP_150805445.1">
    <property type="nucleotide sequence ID" value="NZ_CABVHY010000021.1"/>
</dbReference>
<dbReference type="EMBL" id="CABVHY010000021">
    <property type="protein sequence ID" value="VVO18881.1"/>
    <property type="molecule type" value="Genomic_DNA"/>
</dbReference>
<comment type="similarity">
    <text evidence="1 2">Belongs to the small heat shock protein (HSP20) family.</text>
</comment>
<dbReference type="Pfam" id="PF00011">
    <property type="entry name" value="HSP20"/>
    <property type="match status" value="1"/>
</dbReference>
<dbReference type="InterPro" id="IPR008978">
    <property type="entry name" value="HSP20-like_chaperone"/>
</dbReference>
<evidence type="ECO:0000313" key="5">
    <source>
        <dbReference type="EMBL" id="VVO18881.1"/>
    </source>
</evidence>
<dbReference type="InterPro" id="IPR002068">
    <property type="entry name" value="A-crystallin/Hsp20_dom"/>
</dbReference>
<sequence length="180" mass="20573">MSNSVKKMPISSEEKTSRQPGTLDPRRTFEKLRQQVDHLFEDFGRGSALSPFSRSAFDLEPFWRRELIGHGIPAVDIAEKEKSYEISAELPGLDEKNIEIKLSDSSLIIRGEKKEDREENRKGYHLSERRYGSFERVFNLPKGVDADRIEAHFSKGVLTVSLPKKPEAMKAEKIVQIKAD</sequence>
<dbReference type="Proteomes" id="UP000379480">
    <property type="component" value="Unassembled WGS sequence"/>
</dbReference>
<dbReference type="OrthoDB" id="9792695at2"/>
<evidence type="ECO:0000313" key="6">
    <source>
        <dbReference type="Proteomes" id="UP000379480"/>
    </source>
</evidence>
<gene>
    <name evidence="5" type="ORF">PS723_04039</name>
</gene>